<feature type="transmembrane region" description="Helical" evidence="7">
    <location>
        <begin position="208"/>
        <end position="227"/>
    </location>
</feature>
<keyword evidence="2 7" id="KW-0812">Transmembrane</keyword>
<sequence length="404" mass="44752">MVQLDSFNTQQKQQYILATVIIGLVLSTVSHVARIYARLKIIKQLRTEDWCMTGGLILSYGTVACLLYGLPNQGVPVPVLGKQRFSEFLLMIWIIQKLQPPTLFLIKLSFIIFHMTIFQGTTFRRVSWAVAILTGCWAVANVLGTTLQCSPPSLFWDKDQTGSCLKDPVHRMGVPNAIISSLGDVVIFVMPIPPLMKLRVPKRTKVGLVGVFSLGIFVLIASFFRWIALIGSDRDIFNSSQVQTGVWTYLEMSVGITCGNLPFLAPLLGCVGPSRKSHMPALSTREEYYARNLKVDPLASGTTQNSKGSGGSTRGHGHHGQKPLPLVPGQQQKEGFTRLYDRGVGVHHGRDGSLRTLPSEFDMEMQAIDAMGSDRESGEELVHGRQQQRERGMGRVDPRDDVYP</sequence>
<accession>A0AA40DA74</accession>
<dbReference type="Pfam" id="PF20684">
    <property type="entry name" value="Fung_rhodopsin"/>
    <property type="match status" value="1"/>
</dbReference>
<evidence type="ECO:0000256" key="2">
    <source>
        <dbReference type="ARBA" id="ARBA00022692"/>
    </source>
</evidence>
<comment type="similarity">
    <text evidence="5">Belongs to the SAT4 family.</text>
</comment>
<feature type="transmembrane region" description="Helical" evidence="7">
    <location>
        <begin position="49"/>
        <end position="70"/>
    </location>
</feature>
<dbReference type="GO" id="GO:0016020">
    <property type="term" value="C:membrane"/>
    <property type="evidence" value="ECO:0007669"/>
    <property type="project" value="UniProtKB-SubCell"/>
</dbReference>
<reference evidence="9" key="1">
    <citation type="submission" date="2023-06" db="EMBL/GenBank/DDBJ databases">
        <title>Genome-scale phylogeny and comparative genomics of the fungal order Sordariales.</title>
        <authorList>
            <consortium name="Lawrence Berkeley National Laboratory"/>
            <person name="Hensen N."/>
            <person name="Bonometti L."/>
            <person name="Westerberg I."/>
            <person name="Brannstrom I.O."/>
            <person name="Guillou S."/>
            <person name="Cros-Aarteil S."/>
            <person name="Calhoun S."/>
            <person name="Haridas S."/>
            <person name="Kuo A."/>
            <person name="Mondo S."/>
            <person name="Pangilinan J."/>
            <person name="Riley R."/>
            <person name="Labutti K."/>
            <person name="Andreopoulos B."/>
            <person name="Lipzen A."/>
            <person name="Chen C."/>
            <person name="Yanf M."/>
            <person name="Daum C."/>
            <person name="Ng V."/>
            <person name="Clum A."/>
            <person name="Steindorff A."/>
            <person name="Ohm R."/>
            <person name="Martin F."/>
            <person name="Silar P."/>
            <person name="Natvig D."/>
            <person name="Lalanne C."/>
            <person name="Gautier V."/>
            <person name="Ament-Velasquez S.L."/>
            <person name="Kruys A."/>
            <person name="Hutchinson M.I."/>
            <person name="Powell A.J."/>
            <person name="Barry K."/>
            <person name="Miller A.N."/>
            <person name="Grigoriev I.V."/>
            <person name="Debuchy R."/>
            <person name="Gladieux P."/>
            <person name="Thoren M.H."/>
            <person name="Johannesson H."/>
        </authorList>
    </citation>
    <scope>NUCLEOTIDE SEQUENCE</scope>
    <source>
        <strain evidence="9">CBS 307.81</strain>
    </source>
</reference>
<dbReference type="AlphaFoldDB" id="A0AA40DA74"/>
<comment type="subcellular location">
    <subcellularLocation>
        <location evidence="1">Membrane</location>
        <topology evidence="1">Multi-pass membrane protein</topology>
    </subcellularLocation>
</comment>
<evidence type="ECO:0000256" key="5">
    <source>
        <dbReference type="ARBA" id="ARBA00038359"/>
    </source>
</evidence>
<feature type="transmembrane region" description="Helical" evidence="7">
    <location>
        <begin position="177"/>
        <end position="196"/>
    </location>
</feature>
<evidence type="ECO:0000313" key="10">
    <source>
        <dbReference type="Proteomes" id="UP001174997"/>
    </source>
</evidence>
<keyword evidence="10" id="KW-1185">Reference proteome</keyword>
<feature type="transmembrane region" description="Helical" evidence="7">
    <location>
        <begin position="126"/>
        <end position="147"/>
    </location>
</feature>
<dbReference type="Proteomes" id="UP001174997">
    <property type="component" value="Unassembled WGS sequence"/>
</dbReference>
<feature type="transmembrane region" description="Helical" evidence="7">
    <location>
        <begin position="247"/>
        <end position="269"/>
    </location>
</feature>
<evidence type="ECO:0000256" key="1">
    <source>
        <dbReference type="ARBA" id="ARBA00004141"/>
    </source>
</evidence>
<feature type="transmembrane region" description="Helical" evidence="7">
    <location>
        <begin position="15"/>
        <end position="37"/>
    </location>
</feature>
<evidence type="ECO:0000313" key="9">
    <source>
        <dbReference type="EMBL" id="KAK0666035.1"/>
    </source>
</evidence>
<dbReference type="PANTHER" id="PTHR33048:SF146">
    <property type="entry name" value="INTEGRAL MEMBRANE PROTEIN"/>
    <property type="match status" value="1"/>
</dbReference>
<evidence type="ECO:0000259" key="8">
    <source>
        <dbReference type="Pfam" id="PF20684"/>
    </source>
</evidence>
<feature type="domain" description="Rhodopsin" evidence="8">
    <location>
        <begin position="33"/>
        <end position="268"/>
    </location>
</feature>
<dbReference type="InterPro" id="IPR049326">
    <property type="entry name" value="Rhodopsin_dom_fungi"/>
</dbReference>
<protein>
    <recommendedName>
        <fullName evidence="8">Rhodopsin domain-containing protein</fullName>
    </recommendedName>
</protein>
<organism evidence="9 10">
    <name type="scientific">Cercophora samala</name>
    <dbReference type="NCBI Taxonomy" id="330535"/>
    <lineage>
        <taxon>Eukaryota</taxon>
        <taxon>Fungi</taxon>
        <taxon>Dikarya</taxon>
        <taxon>Ascomycota</taxon>
        <taxon>Pezizomycotina</taxon>
        <taxon>Sordariomycetes</taxon>
        <taxon>Sordariomycetidae</taxon>
        <taxon>Sordariales</taxon>
        <taxon>Lasiosphaeriaceae</taxon>
        <taxon>Cercophora</taxon>
    </lineage>
</organism>
<evidence type="ECO:0000256" key="7">
    <source>
        <dbReference type="SAM" id="Phobius"/>
    </source>
</evidence>
<comment type="caution">
    <text evidence="9">The sequence shown here is derived from an EMBL/GenBank/DDBJ whole genome shotgun (WGS) entry which is preliminary data.</text>
</comment>
<keyword evidence="4 7" id="KW-0472">Membrane</keyword>
<keyword evidence="3 7" id="KW-1133">Transmembrane helix</keyword>
<evidence type="ECO:0000256" key="6">
    <source>
        <dbReference type="SAM" id="MobiDB-lite"/>
    </source>
</evidence>
<feature type="transmembrane region" description="Helical" evidence="7">
    <location>
        <begin position="90"/>
        <end position="114"/>
    </location>
</feature>
<feature type="region of interest" description="Disordered" evidence="6">
    <location>
        <begin position="298"/>
        <end position="330"/>
    </location>
</feature>
<evidence type="ECO:0000256" key="3">
    <source>
        <dbReference type="ARBA" id="ARBA00022989"/>
    </source>
</evidence>
<dbReference type="InterPro" id="IPR052337">
    <property type="entry name" value="SAT4-like"/>
</dbReference>
<proteinExistence type="inferred from homology"/>
<evidence type="ECO:0000256" key="4">
    <source>
        <dbReference type="ARBA" id="ARBA00023136"/>
    </source>
</evidence>
<dbReference type="PANTHER" id="PTHR33048">
    <property type="entry name" value="PTH11-LIKE INTEGRAL MEMBRANE PROTEIN (AFU_ORTHOLOGUE AFUA_5G11245)"/>
    <property type="match status" value="1"/>
</dbReference>
<feature type="region of interest" description="Disordered" evidence="6">
    <location>
        <begin position="372"/>
        <end position="404"/>
    </location>
</feature>
<dbReference type="EMBL" id="JAULSY010000096">
    <property type="protein sequence ID" value="KAK0666035.1"/>
    <property type="molecule type" value="Genomic_DNA"/>
</dbReference>
<name>A0AA40DA74_9PEZI</name>
<gene>
    <name evidence="9" type="ORF">QBC41DRAFT_281704</name>
</gene>